<dbReference type="EMBL" id="UINC01046435">
    <property type="protein sequence ID" value="SVB54458.1"/>
    <property type="molecule type" value="Genomic_DNA"/>
</dbReference>
<reference evidence="1" key="1">
    <citation type="submission" date="2018-05" db="EMBL/GenBank/DDBJ databases">
        <authorList>
            <person name="Lanie J.A."/>
            <person name="Ng W.-L."/>
            <person name="Kazmierczak K.M."/>
            <person name="Andrzejewski T.M."/>
            <person name="Davidsen T.M."/>
            <person name="Wayne K.J."/>
            <person name="Tettelin H."/>
            <person name="Glass J.I."/>
            <person name="Rusch D."/>
            <person name="Podicherti R."/>
            <person name="Tsui H.-C.T."/>
            <person name="Winkler M.E."/>
        </authorList>
    </citation>
    <scope>NUCLEOTIDE SEQUENCE</scope>
</reference>
<accession>A0A382EUV1</accession>
<gene>
    <name evidence="1" type="ORF">METZ01_LOCUS207312</name>
</gene>
<feature type="non-terminal residue" evidence="1">
    <location>
        <position position="42"/>
    </location>
</feature>
<dbReference type="AlphaFoldDB" id="A0A382EUV1"/>
<protein>
    <submittedName>
        <fullName evidence="1">Uncharacterized protein</fullName>
    </submittedName>
</protein>
<name>A0A382EUV1_9ZZZZ</name>
<organism evidence="1">
    <name type="scientific">marine metagenome</name>
    <dbReference type="NCBI Taxonomy" id="408172"/>
    <lineage>
        <taxon>unclassified sequences</taxon>
        <taxon>metagenomes</taxon>
        <taxon>ecological metagenomes</taxon>
    </lineage>
</organism>
<sequence length="42" mass="4660">MRLISRYVVGTVLAALIVSPLTMAQTIEEITVTARKKTENLQ</sequence>
<proteinExistence type="predicted"/>
<evidence type="ECO:0000313" key="1">
    <source>
        <dbReference type="EMBL" id="SVB54458.1"/>
    </source>
</evidence>